<dbReference type="Pfam" id="PF23406">
    <property type="entry name" value="ZNF380_CC"/>
    <property type="match status" value="1"/>
</dbReference>
<evidence type="ECO:0000256" key="15">
    <source>
        <dbReference type="SAM" id="Coils"/>
    </source>
</evidence>
<dbReference type="GO" id="GO:0033314">
    <property type="term" value="P:mitotic DNA replication checkpoint signaling"/>
    <property type="evidence" value="ECO:0007669"/>
    <property type="project" value="TreeGrafter"/>
</dbReference>
<keyword evidence="11 15" id="KW-0175">Coiled coil</keyword>
<evidence type="ECO:0000256" key="1">
    <source>
        <dbReference type="ARBA" id="ARBA00004286"/>
    </source>
</evidence>
<reference evidence="18" key="1">
    <citation type="submission" date="2022-12" db="EMBL/GenBank/DDBJ databases">
        <title>Chromosome-level genome assembly of the bean flower thrips Megalurothrips usitatus.</title>
        <authorList>
            <person name="Ma L."/>
            <person name="Liu Q."/>
            <person name="Li H."/>
            <person name="Cai W."/>
        </authorList>
    </citation>
    <scope>NUCLEOTIDE SEQUENCE</scope>
    <source>
        <strain evidence="18">Cailab_2022a</strain>
    </source>
</reference>
<evidence type="ECO:0000256" key="11">
    <source>
        <dbReference type="ARBA" id="ARBA00023054"/>
    </source>
</evidence>
<evidence type="ECO:0000256" key="14">
    <source>
        <dbReference type="ARBA" id="ARBA00030672"/>
    </source>
</evidence>
<evidence type="ECO:0000256" key="3">
    <source>
        <dbReference type="ARBA" id="ARBA00017358"/>
    </source>
</evidence>
<comment type="caution">
    <text evidence="18">The sequence shown here is derived from an EMBL/GenBank/DDBJ whole genome shotgun (WGS) entry which is preliminary data.</text>
</comment>
<dbReference type="GO" id="GO:0003676">
    <property type="term" value="F:nucleic acid binding"/>
    <property type="evidence" value="ECO:0007669"/>
    <property type="project" value="InterPro"/>
</dbReference>
<keyword evidence="4" id="KW-0158">Chromosome</keyword>
<keyword evidence="9" id="KW-0498">Mitosis</keyword>
<evidence type="ECO:0000313" key="19">
    <source>
        <dbReference type="Proteomes" id="UP001075354"/>
    </source>
</evidence>
<feature type="compositionally biased region" description="Basic and acidic residues" evidence="16">
    <location>
        <begin position="176"/>
        <end position="185"/>
    </location>
</feature>
<dbReference type="EMBL" id="JAPTSV010000005">
    <property type="protein sequence ID" value="KAJ1527829.1"/>
    <property type="molecule type" value="Genomic_DNA"/>
</dbReference>
<accession>A0AAV7XWC3</accession>
<protein>
    <recommendedName>
        <fullName evidence="3">Zinc finger protein 830</fullName>
    </recommendedName>
    <alternativeName>
        <fullName evidence="14">Coiled-coil domain-containing protein 16</fullName>
    </alternativeName>
</protein>
<keyword evidence="19" id="KW-1185">Reference proteome</keyword>
<evidence type="ECO:0000256" key="16">
    <source>
        <dbReference type="SAM" id="MobiDB-lite"/>
    </source>
</evidence>
<dbReference type="PANTHER" id="PTHR13278:SF0">
    <property type="entry name" value="ZINC FINGER PROTEIN 830"/>
    <property type="match status" value="1"/>
</dbReference>
<organism evidence="18 19">
    <name type="scientific">Megalurothrips usitatus</name>
    <name type="common">bean blossom thrips</name>
    <dbReference type="NCBI Taxonomy" id="439358"/>
    <lineage>
        <taxon>Eukaryota</taxon>
        <taxon>Metazoa</taxon>
        <taxon>Ecdysozoa</taxon>
        <taxon>Arthropoda</taxon>
        <taxon>Hexapoda</taxon>
        <taxon>Insecta</taxon>
        <taxon>Pterygota</taxon>
        <taxon>Neoptera</taxon>
        <taxon>Paraneoptera</taxon>
        <taxon>Thysanoptera</taxon>
        <taxon>Terebrantia</taxon>
        <taxon>Thripoidea</taxon>
        <taxon>Thripidae</taxon>
        <taxon>Megalurothrips</taxon>
    </lineage>
</organism>
<dbReference type="InterPro" id="IPR059039">
    <property type="entry name" value="ZNF380_CC"/>
</dbReference>
<evidence type="ECO:0000256" key="13">
    <source>
        <dbReference type="ARBA" id="ARBA00023306"/>
    </source>
</evidence>
<dbReference type="InterPro" id="IPR040050">
    <property type="entry name" value="ZNF830-like"/>
</dbReference>
<keyword evidence="13" id="KW-0131">Cell cycle</keyword>
<evidence type="ECO:0000256" key="7">
    <source>
        <dbReference type="ARBA" id="ARBA00022723"/>
    </source>
</evidence>
<dbReference type="GO" id="GO:0005681">
    <property type="term" value="C:spliceosomal complex"/>
    <property type="evidence" value="ECO:0007669"/>
    <property type="project" value="InterPro"/>
</dbReference>
<comment type="subcellular location">
    <subcellularLocation>
        <location evidence="1">Chromosome</location>
    </subcellularLocation>
    <subcellularLocation>
        <location evidence="2">Nucleus speckle</location>
    </subcellularLocation>
</comment>
<evidence type="ECO:0000259" key="17">
    <source>
        <dbReference type="Pfam" id="PF23406"/>
    </source>
</evidence>
<evidence type="ECO:0000256" key="8">
    <source>
        <dbReference type="ARBA" id="ARBA00022771"/>
    </source>
</evidence>
<evidence type="ECO:0000256" key="10">
    <source>
        <dbReference type="ARBA" id="ARBA00022833"/>
    </source>
</evidence>
<name>A0AAV7XWC3_9NEOP</name>
<dbReference type="PANTHER" id="PTHR13278">
    <property type="entry name" value="ZINC FINGER PROTEIN 830"/>
    <property type="match status" value="1"/>
</dbReference>
<dbReference type="Proteomes" id="UP001075354">
    <property type="component" value="Chromosome 5"/>
</dbReference>
<sequence>MASLRNAKKKVSQVELRRLMNKHKDNFVENVKKIDSPLAKYTSDGTLMCVICNNIVRSEAVWNVHLNSKAHRENIQLAKQKKLAPEFKAPPPIAAPSALKRTLEPPKVDVVPAKKIKGILKNAPSKPVSTNLPSDFFDSNSASSSKLDESARESAFVSNPPDIVDIGEINTNGDASSHEDSKSETLPEGFFDDPIMDAKARHVEYKDPIEEEWDRFQKEIKEEVTVSSQIIEEDHEEATAERQIEEIDEQLRHWNRVLELERRKEALIAAEKTRMEVDDDVSSGEDEYDEYLDWRAKKSYR</sequence>
<keyword evidence="7" id="KW-0479">Metal-binding</keyword>
<dbReference type="EMBL" id="JAPTSV010000005">
    <property type="protein sequence ID" value="KAJ1527830.1"/>
    <property type="molecule type" value="Genomic_DNA"/>
</dbReference>
<evidence type="ECO:0000256" key="9">
    <source>
        <dbReference type="ARBA" id="ARBA00022776"/>
    </source>
</evidence>
<dbReference type="AlphaFoldDB" id="A0AAV7XWC3"/>
<dbReference type="GO" id="GO:0008270">
    <property type="term" value="F:zinc ion binding"/>
    <property type="evidence" value="ECO:0007669"/>
    <property type="project" value="UniProtKB-KW"/>
</dbReference>
<keyword evidence="10" id="KW-0862">Zinc</keyword>
<feature type="compositionally biased region" description="Low complexity" evidence="16">
    <location>
        <begin position="134"/>
        <end position="145"/>
    </location>
</feature>
<keyword evidence="6" id="KW-0132">Cell division</keyword>
<evidence type="ECO:0000256" key="12">
    <source>
        <dbReference type="ARBA" id="ARBA00023242"/>
    </source>
</evidence>
<proteinExistence type="predicted"/>
<evidence type="ECO:0000256" key="5">
    <source>
        <dbReference type="ARBA" id="ARBA00022473"/>
    </source>
</evidence>
<keyword evidence="12" id="KW-0539">Nucleus</keyword>
<dbReference type="SUPFAM" id="SSF57667">
    <property type="entry name" value="beta-beta-alpha zinc fingers"/>
    <property type="match status" value="1"/>
</dbReference>
<dbReference type="GO" id="GO:0044773">
    <property type="term" value="P:mitotic DNA damage checkpoint signaling"/>
    <property type="evidence" value="ECO:0007669"/>
    <property type="project" value="TreeGrafter"/>
</dbReference>
<keyword evidence="5" id="KW-0217">Developmental protein</keyword>
<dbReference type="GO" id="GO:0033260">
    <property type="term" value="P:nuclear DNA replication"/>
    <property type="evidence" value="ECO:0007669"/>
    <property type="project" value="TreeGrafter"/>
</dbReference>
<dbReference type="InterPro" id="IPR036236">
    <property type="entry name" value="Znf_C2H2_sf"/>
</dbReference>
<keyword evidence="8" id="KW-0863">Zinc-finger</keyword>
<evidence type="ECO:0000313" key="18">
    <source>
        <dbReference type="EMBL" id="KAJ1527829.1"/>
    </source>
</evidence>
<feature type="region of interest" description="Disordered" evidence="16">
    <location>
        <begin position="130"/>
        <end position="190"/>
    </location>
</feature>
<evidence type="ECO:0000256" key="4">
    <source>
        <dbReference type="ARBA" id="ARBA00022454"/>
    </source>
</evidence>
<dbReference type="Gene3D" id="3.30.160.60">
    <property type="entry name" value="Classic Zinc Finger"/>
    <property type="match status" value="1"/>
</dbReference>
<evidence type="ECO:0000256" key="6">
    <source>
        <dbReference type="ARBA" id="ARBA00022618"/>
    </source>
</evidence>
<feature type="domain" description="ZNF380 coiled-coil" evidence="17">
    <location>
        <begin position="186"/>
        <end position="265"/>
    </location>
</feature>
<evidence type="ECO:0000256" key="2">
    <source>
        <dbReference type="ARBA" id="ARBA00004324"/>
    </source>
</evidence>
<feature type="coiled-coil region" evidence="15">
    <location>
        <begin position="230"/>
        <end position="264"/>
    </location>
</feature>
<gene>
    <name evidence="18" type="ORF">ONE63_007772</name>
</gene>